<evidence type="ECO:0000313" key="2">
    <source>
        <dbReference type="Proteomes" id="UP001458880"/>
    </source>
</evidence>
<name>A0AAW1KHB6_POPJA</name>
<organism evidence="1 2">
    <name type="scientific">Popillia japonica</name>
    <name type="common">Japanese beetle</name>
    <dbReference type="NCBI Taxonomy" id="7064"/>
    <lineage>
        <taxon>Eukaryota</taxon>
        <taxon>Metazoa</taxon>
        <taxon>Ecdysozoa</taxon>
        <taxon>Arthropoda</taxon>
        <taxon>Hexapoda</taxon>
        <taxon>Insecta</taxon>
        <taxon>Pterygota</taxon>
        <taxon>Neoptera</taxon>
        <taxon>Endopterygota</taxon>
        <taxon>Coleoptera</taxon>
        <taxon>Polyphaga</taxon>
        <taxon>Scarabaeiformia</taxon>
        <taxon>Scarabaeidae</taxon>
        <taxon>Rutelinae</taxon>
        <taxon>Popillia</taxon>
    </lineage>
</organism>
<comment type="caution">
    <text evidence="1">The sequence shown here is derived from an EMBL/GenBank/DDBJ whole genome shotgun (WGS) entry which is preliminary data.</text>
</comment>
<sequence length="419" mass="48963">MTKKCRKREIGKDLHKNYDEEMQKEGDREIEEITTRLLKTSVEENPELEWARIQAIIAEVRGQVLVKVNKAKNKDWFDAEYKQELEYRRQAKVRMNRINTPDTRRIYLQAKRKVKQICREKKRIYWETQLQIIENHIINKDIRNFYQEIKKNKTLGQRTNFYRSKGETLIGDIHGKLNRWVKYFRELLNPESGANEGSSNGFQAMLEKEGNNLPINEPTEQEEEEEEELVKSVIVILMILPNGQRFHPEIKDILPAGSLVKMAPKGSITTQLFLDFISYLSKFKMADPILLMFNRPSDTNSNHQKPESFESLSHKHRPSLFQDVLNTPAGFSTELREGTTKKVFGLQIAHIKQLNSQFDDRTYRKSTEKTKGTLVNHVKDQMVSVSSIPAGNELKFLQSVTKSKSNLEKNLKRPEERDL</sequence>
<dbReference type="Proteomes" id="UP001458880">
    <property type="component" value="Unassembled WGS sequence"/>
</dbReference>
<reference evidence="1 2" key="1">
    <citation type="journal article" date="2024" name="BMC Genomics">
        <title>De novo assembly and annotation of Popillia japonica's genome with initial clues to its potential as an invasive pest.</title>
        <authorList>
            <person name="Cucini C."/>
            <person name="Boschi S."/>
            <person name="Funari R."/>
            <person name="Cardaioli E."/>
            <person name="Iannotti N."/>
            <person name="Marturano G."/>
            <person name="Paoli F."/>
            <person name="Bruttini M."/>
            <person name="Carapelli A."/>
            <person name="Frati F."/>
            <person name="Nardi F."/>
        </authorList>
    </citation>
    <scope>NUCLEOTIDE SEQUENCE [LARGE SCALE GENOMIC DNA]</scope>
    <source>
        <strain evidence="1">DMR45628</strain>
    </source>
</reference>
<evidence type="ECO:0000313" key="1">
    <source>
        <dbReference type="EMBL" id="KAK9718061.1"/>
    </source>
</evidence>
<dbReference type="EMBL" id="JASPKY010000232">
    <property type="protein sequence ID" value="KAK9718061.1"/>
    <property type="molecule type" value="Genomic_DNA"/>
</dbReference>
<dbReference type="AlphaFoldDB" id="A0AAW1KHB6"/>
<proteinExistence type="predicted"/>
<gene>
    <name evidence="1" type="ORF">QE152_g23383</name>
</gene>
<protein>
    <submittedName>
        <fullName evidence="1">Uncharacterized protein</fullName>
    </submittedName>
</protein>
<keyword evidence="2" id="KW-1185">Reference proteome</keyword>
<accession>A0AAW1KHB6</accession>